<dbReference type="InterPro" id="IPR001789">
    <property type="entry name" value="Sig_transdc_resp-reg_receiver"/>
</dbReference>
<keyword evidence="5" id="KW-1185">Reference proteome</keyword>
<evidence type="ECO:0000313" key="4">
    <source>
        <dbReference type="EMBL" id="MEJ5094822.1"/>
    </source>
</evidence>
<dbReference type="SMART" id="SM00448">
    <property type="entry name" value="REC"/>
    <property type="match status" value="1"/>
</dbReference>
<dbReference type="PROSITE" id="PS50110">
    <property type="entry name" value="RESPONSE_REGULATORY"/>
    <property type="match status" value="1"/>
</dbReference>
<dbReference type="PANTHER" id="PTHR44591">
    <property type="entry name" value="STRESS RESPONSE REGULATOR PROTEIN 1"/>
    <property type="match status" value="1"/>
</dbReference>
<dbReference type="RefSeq" id="WP_132884565.1">
    <property type="nucleotide sequence ID" value="NZ_JBBGZA010000001.1"/>
</dbReference>
<organism evidence="4 5">
    <name type="scientific">Sphingomonas molluscorum</name>
    <dbReference type="NCBI Taxonomy" id="418184"/>
    <lineage>
        <taxon>Bacteria</taxon>
        <taxon>Pseudomonadati</taxon>
        <taxon>Pseudomonadota</taxon>
        <taxon>Alphaproteobacteria</taxon>
        <taxon>Sphingomonadales</taxon>
        <taxon>Sphingomonadaceae</taxon>
        <taxon>Sphingomonas</taxon>
    </lineage>
</organism>
<feature type="domain" description="Response regulatory" evidence="3">
    <location>
        <begin position="3"/>
        <end position="114"/>
    </location>
</feature>
<dbReference type="Gene3D" id="3.40.50.2300">
    <property type="match status" value="1"/>
</dbReference>
<evidence type="ECO:0000256" key="2">
    <source>
        <dbReference type="PROSITE-ProRule" id="PRU00169"/>
    </source>
</evidence>
<dbReference type="InterPro" id="IPR011006">
    <property type="entry name" value="CheY-like_superfamily"/>
</dbReference>
<sequence>MCHVLIIEDEPLIATYLQTLLEDEGATSFDFASSEEEAVAAARAHSPAVITSDVMLTQGTGPHAVSRILEELGEIGVIFVTGTPDQCEPCAPPGIVLSKPVQPADLAQAFHSFTAT</sequence>
<dbReference type="PANTHER" id="PTHR44591:SF3">
    <property type="entry name" value="RESPONSE REGULATORY DOMAIN-CONTAINING PROTEIN"/>
    <property type="match status" value="1"/>
</dbReference>
<evidence type="ECO:0000256" key="1">
    <source>
        <dbReference type="ARBA" id="ARBA00022553"/>
    </source>
</evidence>
<proteinExistence type="predicted"/>
<reference evidence="4 5" key="1">
    <citation type="submission" date="2023-12" db="EMBL/GenBank/DDBJ databases">
        <title>Gut-associated functions are favored during microbiome assembly across C. elegans life.</title>
        <authorList>
            <person name="Zimmermann J."/>
        </authorList>
    </citation>
    <scope>NUCLEOTIDE SEQUENCE [LARGE SCALE GENOMIC DNA]</scope>
    <source>
        <strain evidence="4 5">JUb134</strain>
    </source>
</reference>
<dbReference type="SUPFAM" id="SSF52172">
    <property type="entry name" value="CheY-like"/>
    <property type="match status" value="1"/>
</dbReference>
<protein>
    <submittedName>
        <fullName evidence="4">Response regulator</fullName>
    </submittedName>
</protein>
<dbReference type="Proteomes" id="UP001380365">
    <property type="component" value="Unassembled WGS sequence"/>
</dbReference>
<keyword evidence="1 2" id="KW-0597">Phosphoprotein</keyword>
<gene>
    <name evidence="4" type="ORF">WH159_09770</name>
</gene>
<dbReference type="InterPro" id="IPR050595">
    <property type="entry name" value="Bact_response_regulator"/>
</dbReference>
<comment type="caution">
    <text evidence="4">The sequence shown here is derived from an EMBL/GenBank/DDBJ whole genome shotgun (WGS) entry which is preliminary data.</text>
</comment>
<dbReference type="Pfam" id="PF00072">
    <property type="entry name" value="Response_reg"/>
    <property type="match status" value="1"/>
</dbReference>
<evidence type="ECO:0000313" key="5">
    <source>
        <dbReference type="Proteomes" id="UP001380365"/>
    </source>
</evidence>
<feature type="modified residue" description="4-aspartylphosphate" evidence="2">
    <location>
        <position position="53"/>
    </location>
</feature>
<evidence type="ECO:0000259" key="3">
    <source>
        <dbReference type="PROSITE" id="PS50110"/>
    </source>
</evidence>
<name>A0ABU8Q508_9SPHN</name>
<dbReference type="EMBL" id="JBBGZA010000001">
    <property type="protein sequence ID" value="MEJ5094822.1"/>
    <property type="molecule type" value="Genomic_DNA"/>
</dbReference>
<accession>A0ABU8Q508</accession>